<organism evidence="1 2">
    <name type="scientific">Podarcis lilfordi</name>
    <name type="common">Lilford's wall lizard</name>
    <dbReference type="NCBI Taxonomy" id="74358"/>
    <lineage>
        <taxon>Eukaryota</taxon>
        <taxon>Metazoa</taxon>
        <taxon>Chordata</taxon>
        <taxon>Craniata</taxon>
        <taxon>Vertebrata</taxon>
        <taxon>Euteleostomi</taxon>
        <taxon>Lepidosauria</taxon>
        <taxon>Squamata</taxon>
        <taxon>Bifurcata</taxon>
        <taxon>Unidentata</taxon>
        <taxon>Episquamata</taxon>
        <taxon>Laterata</taxon>
        <taxon>Lacertibaenia</taxon>
        <taxon>Lacertidae</taxon>
        <taxon>Podarcis</taxon>
    </lineage>
</organism>
<dbReference type="AlphaFoldDB" id="A0AA35L0P8"/>
<evidence type="ECO:0000313" key="2">
    <source>
        <dbReference type="Proteomes" id="UP001178461"/>
    </source>
</evidence>
<reference evidence="1" key="1">
    <citation type="submission" date="2022-12" db="EMBL/GenBank/DDBJ databases">
        <authorList>
            <person name="Alioto T."/>
            <person name="Alioto T."/>
            <person name="Gomez Garrido J."/>
        </authorList>
    </citation>
    <scope>NUCLEOTIDE SEQUENCE</scope>
</reference>
<dbReference type="Proteomes" id="UP001178461">
    <property type="component" value="Chromosome 11"/>
</dbReference>
<protein>
    <submittedName>
        <fullName evidence="1">Uncharacterized protein</fullName>
    </submittedName>
</protein>
<accession>A0AA35L0P8</accession>
<evidence type="ECO:0000313" key="1">
    <source>
        <dbReference type="EMBL" id="CAI5787092.1"/>
    </source>
</evidence>
<name>A0AA35L0P8_9SAUR</name>
<proteinExistence type="predicted"/>
<sequence length="93" mass="10239">MLAITDTVTPLSGSRKEQLRQIKISRISLSRLVGAEYIFHVKELTLCKSDSLPSYQGQNSHGVFNANEFLAFPKLHLLHVTGGGKLIPPPLNV</sequence>
<dbReference type="EMBL" id="OX395136">
    <property type="protein sequence ID" value="CAI5787092.1"/>
    <property type="molecule type" value="Genomic_DNA"/>
</dbReference>
<gene>
    <name evidence="1" type="ORF">PODLI_1B010572</name>
</gene>
<keyword evidence="2" id="KW-1185">Reference proteome</keyword>